<keyword evidence="3" id="KW-1185">Reference proteome</keyword>
<gene>
    <name evidence="2" type="ORF">TvY486_0043310</name>
</gene>
<feature type="compositionally biased region" description="Basic residues" evidence="1">
    <location>
        <begin position="314"/>
        <end position="327"/>
    </location>
</feature>
<reference evidence="2 3" key="1">
    <citation type="journal article" date="2012" name="Proc. Natl. Acad. Sci. U.S.A.">
        <title>Antigenic diversity is generated by distinct evolutionary mechanisms in African trypanosome species.</title>
        <authorList>
            <person name="Jackson A.P."/>
            <person name="Berry A."/>
            <person name="Aslett M."/>
            <person name="Allison H.C."/>
            <person name="Burton P."/>
            <person name="Vavrova-Anderson J."/>
            <person name="Brown R."/>
            <person name="Browne H."/>
            <person name="Corton N."/>
            <person name="Hauser H."/>
            <person name="Gamble J."/>
            <person name="Gilderthorp R."/>
            <person name="Marcello L."/>
            <person name="McQuillan J."/>
            <person name="Otto T.D."/>
            <person name="Quail M.A."/>
            <person name="Sanders M.J."/>
            <person name="van Tonder A."/>
            <person name="Ginger M.L."/>
            <person name="Field M.C."/>
            <person name="Barry J.D."/>
            <person name="Hertz-Fowler C."/>
            <person name="Berriman M."/>
        </authorList>
    </citation>
    <scope>NUCLEOTIDE SEQUENCE</scope>
    <source>
        <strain evidence="2 3">Y486</strain>
    </source>
</reference>
<dbReference type="AlphaFoldDB" id="F9WV27"/>
<proteinExistence type="predicted"/>
<feature type="compositionally biased region" description="Basic and acidic residues" evidence="1">
    <location>
        <begin position="349"/>
        <end position="369"/>
    </location>
</feature>
<feature type="region of interest" description="Disordered" evidence="1">
    <location>
        <begin position="239"/>
        <end position="260"/>
    </location>
</feature>
<protein>
    <submittedName>
        <fullName evidence="2">Uncharacterized protein</fullName>
    </submittedName>
</protein>
<dbReference type="Proteomes" id="UP000009027">
    <property type="component" value="Unassembled WGS sequence"/>
</dbReference>
<evidence type="ECO:0000313" key="3">
    <source>
        <dbReference type="Proteomes" id="UP000009027"/>
    </source>
</evidence>
<name>F9WV27_TRYVY</name>
<organism evidence="2 3">
    <name type="scientific">Trypanosoma vivax (strain Y486)</name>
    <dbReference type="NCBI Taxonomy" id="1055687"/>
    <lineage>
        <taxon>Eukaryota</taxon>
        <taxon>Discoba</taxon>
        <taxon>Euglenozoa</taxon>
        <taxon>Kinetoplastea</taxon>
        <taxon>Metakinetoplastina</taxon>
        <taxon>Trypanosomatida</taxon>
        <taxon>Trypanosomatidae</taxon>
        <taxon>Trypanosoma</taxon>
        <taxon>Duttonella</taxon>
    </lineage>
</organism>
<evidence type="ECO:0000313" key="2">
    <source>
        <dbReference type="EMBL" id="CCD21429.1"/>
    </source>
</evidence>
<dbReference type="EMBL" id="CAEX01007679">
    <property type="protein sequence ID" value="CCD21429.1"/>
    <property type="molecule type" value="Genomic_DNA"/>
</dbReference>
<accession>F9WV27</accession>
<evidence type="ECO:0000256" key="1">
    <source>
        <dbReference type="SAM" id="MobiDB-lite"/>
    </source>
</evidence>
<feature type="region of interest" description="Disordered" evidence="1">
    <location>
        <begin position="349"/>
        <end position="402"/>
    </location>
</feature>
<feature type="region of interest" description="Disordered" evidence="1">
    <location>
        <begin position="302"/>
        <end position="333"/>
    </location>
</feature>
<sequence length="402" mass="43494">MQRPPQLRRPKTTVPLFFPTLPCVPHAPTLRCPPPPLSDFDAFACASAQQPINATRHRRSTCPTPSLARSPPSSCWHAATTRVMPRHQCHRPRAFACHSSPPPNASAALPCLSVRAPGEACRPSLATVPRNFLTFLARCCARGVGQCQQERKCTRCRPPWRSWTQLPISGASVSVASALCAPGAPPHECGNATLTTEGGASCRTDDTEPQHAALGQGLEAATRGSEGSRAQTSMQLATTAQTARAPKQPDMIGPDTAEEVRDDADARCVDLARDRGKSVPCKLSKQAPRKCASEVRFARASGLGETHRAQHTTPRSRQKQASHKAVQRGRPGCPCGCQLRVAPPLVRTAEEQISRASEAKRRVPRDDRRGRRRSRSNGCRHSSKHATWNDVAGGTGSREDRL</sequence>
<dbReference type="VEuPathDB" id="TriTrypDB:TvY486_0043310"/>